<evidence type="ECO:0000313" key="1">
    <source>
        <dbReference type="EMBL" id="CAA0123084.1"/>
    </source>
</evidence>
<reference evidence="1 2" key="1">
    <citation type="submission" date="2019-11" db="EMBL/GenBank/DDBJ databases">
        <authorList>
            <person name="Holert J."/>
        </authorList>
    </citation>
    <scope>NUCLEOTIDE SEQUENCE [LARGE SCALE GENOMIC DNA]</scope>
    <source>
        <strain evidence="1">SB11_3</strain>
    </source>
</reference>
<protein>
    <submittedName>
        <fullName evidence="1">Uncharacterized protein</fullName>
    </submittedName>
</protein>
<dbReference type="Proteomes" id="UP000441399">
    <property type="component" value="Unassembled WGS sequence"/>
</dbReference>
<accession>A0A5S9QU33</accession>
<organism evidence="1 2">
    <name type="scientific">BD1-7 clade bacterium</name>
    <dbReference type="NCBI Taxonomy" id="2029982"/>
    <lineage>
        <taxon>Bacteria</taxon>
        <taxon>Pseudomonadati</taxon>
        <taxon>Pseudomonadota</taxon>
        <taxon>Gammaproteobacteria</taxon>
        <taxon>Cellvibrionales</taxon>
        <taxon>Spongiibacteraceae</taxon>
        <taxon>BD1-7 clade</taxon>
    </lineage>
</organism>
<name>A0A5S9QU33_9GAMM</name>
<evidence type="ECO:0000313" key="2">
    <source>
        <dbReference type="Proteomes" id="UP000441399"/>
    </source>
</evidence>
<proteinExistence type="predicted"/>
<gene>
    <name evidence="1" type="ORF">OPDIPICF_02791</name>
</gene>
<dbReference type="EMBL" id="CACSIO010000045">
    <property type="protein sequence ID" value="CAA0123084.1"/>
    <property type="molecule type" value="Genomic_DNA"/>
</dbReference>
<keyword evidence="2" id="KW-1185">Reference proteome</keyword>
<dbReference type="AlphaFoldDB" id="A0A5S9QU33"/>
<sequence length="237" mass="27199">MLKIRTEQMVFLNAIAVERFIDGAAGHVEAFFPSWAATFDDEEALTDWVVEVIDDAGEYSIDTEKAIYQYLNVAATFGRDFHRESWAQKILLNSRLSPQHKASFLEGDVDHQLDIIQDEKKAQLNTVLDEFVKNYSESKVEDVFVQRHYFDLPFIDKSQAQEWILRVAKRGTGYGFKQSFLMDIYLEASMRFGEDFDQVSWAQEILAAQNSENDKSMGLLAAIQEDLATVMSKRTKV</sequence>